<dbReference type="Proteomes" id="UP001177295">
    <property type="component" value="Chromosome"/>
</dbReference>
<gene>
    <name evidence="1" type="ORF">SEML1_0608</name>
</gene>
<accession>A0ABY8WVA0</accession>
<evidence type="ECO:0000313" key="1">
    <source>
        <dbReference type="EMBL" id="WIO46223.1"/>
    </source>
</evidence>
<sequence length="54" mass="6362">MTFVNKKALKRRSDRGAELQNLLKLFEYIMDYPGPAPVIKRRTAQYKQSLSIIY</sequence>
<reference evidence="1 2" key="1">
    <citation type="journal article" date="2023" name="Cell">
        <title>Genetic manipulation of Patescibacteria provides mechanistic insights into microbial dark matter and the epibiotic lifestyle.</title>
        <authorList>
            <person name="Wang Y."/>
            <person name="Gallagher L.A."/>
            <person name="Andrade P.A."/>
            <person name="Liu A."/>
            <person name="Humphreys I.R."/>
            <person name="Turkarslan S."/>
            <person name="Cutler K.J."/>
            <person name="Arrieta-Ortiz M.L."/>
            <person name="Li Y."/>
            <person name="Radey M.C."/>
            <person name="McLean J.S."/>
            <person name="Cong Q."/>
            <person name="Baker D."/>
            <person name="Baliga N.S."/>
            <person name="Peterson S.B."/>
            <person name="Mougous J.D."/>
        </authorList>
    </citation>
    <scope>NUCLEOTIDE SEQUENCE [LARGE SCALE GENOMIC DNA]</scope>
    <source>
        <strain evidence="1 2">ML1</strain>
    </source>
</reference>
<keyword evidence="2" id="KW-1185">Reference proteome</keyword>
<name>A0ABY8WVA0_9BACT</name>
<proteinExistence type="predicted"/>
<organism evidence="1 2">
    <name type="scientific">Candidatus Southlakia epibionticum</name>
    <dbReference type="NCBI Taxonomy" id="3043284"/>
    <lineage>
        <taxon>Bacteria</taxon>
        <taxon>Candidatus Saccharimonadota</taxon>
        <taxon>Candidatus Saccharimonadia</taxon>
        <taxon>Candidatus Saccharimonadales</taxon>
        <taxon>Candidatus Saccharimonadaceae</taxon>
        <taxon>Candidatus Southlakia</taxon>
    </lineage>
</organism>
<protein>
    <submittedName>
        <fullName evidence="1">Uncharacterized protein</fullName>
    </submittedName>
</protein>
<evidence type="ECO:0000313" key="2">
    <source>
        <dbReference type="Proteomes" id="UP001177295"/>
    </source>
</evidence>
<dbReference type="EMBL" id="CP124550">
    <property type="protein sequence ID" value="WIO46223.1"/>
    <property type="molecule type" value="Genomic_DNA"/>
</dbReference>